<proteinExistence type="predicted"/>
<gene>
    <name evidence="2" type="ORF">SKAU_G00267710</name>
</gene>
<protein>
    <submittedName>
        <fullName evidence="2">Uncharacterized protein</fullName>
    </submittedName>
</protein>
<dbReference type="AlphaFoldDB" id="A0A9Q1IQ16"/>
<comment type="caution">
    <text evidence="2">The sequence shown here is derived from an EMBL/GenBank/DDBJ whole genome shotgun (WGS) entry which is preliminary data.</text>
</comment>
<sequence>MKASLQTVGHPPGADGGADRAGRRGAGAGDGAWSGARSTRCARARPPTAPTPPTSCGRAASTARRATRPTESRRRWSRPGRAPSRPPPPPSSPPAPAVTPFTWPGPGTGAGAGGGAGVWAAVAGLLREDRGLLQRALAQPAPGQQLAVGVLGGAQGPQAPSPFNTLSVSHQHRPSSCIDIYVSASGGGPAAAGRVRAGPPAHAGLPARRLPPLRRSWRRSWPGGRTAARGAGLSDAAAVFEDLALCPSGLLPDSLAPWGPGPAPDSGTLQEQPLPVGG</sequence>
<keyword evidence="3" id="KW-1185">Reference proteome</keyword>
<feature type="region of interest" description="Disordered" evidence="1">
    <location>
        <begin position="1"/>
        <end position="116"/>
    </location>
</feature>
<feature type="compositionally biased region" description="Low complexity" evidence="1">
    <location>
        <begin position="36"/>
        <end position="46"/>
    </location>
</feature>
<feature type="compositionally biased region" description="Low complexity" evidence="1">
    <location>
        <begin position="191"/>
        <end position="210"/>
    </location>
</feature>
<feature type="compositionally biased region" description="Gly residues" evidence="1">
    <location>
        <begin position="106"/>
        <end position="116"/>
    </location>
</feature>
<feature type="region of interest" description="Disordered" evidence="1">
    <location>
        <begin position="254"/>
        <end position="278"/>
    </location>
</feature>
<evidence type="ECO:0000313" key="3">
    <source>
        <dbReference type="Proteomes" id="UP001152622"/>
    </source>
</evidence>
<feature type="compositionally biased region" description="Low complexity" evidence="1">
    <location>
        <begin position="54"/>
        <end position="64"/>
    </location>
</feature>
<dbReference type="EMBL" id="JAINUF010000010">
    <property type="protein sequence ID" value="KAJ8348182.1"/>
    <property type="molecule type" value="Genomic_DNA"/>
</dbReference>
<accession>A0A9Q1IQ16</accession>
<organism evidence="2 3">
    <name type="scientific">Synaphobranchus kaupii</name>
    <name type="common">Kaup's arrowtooth eel</name>
    <dbReference type="NCBI Taxonomy" id="118154"/>
    <lineage>
        <taxon>Eukaryota</taxon>
        <taxon>Metazoa</taxon>
        <taxon>Chordata</taxon>
        <taxon>Craniata</taxon>
        <taxon>Vertebrata</taxon>
        <taxon>Euteleostomi</taxon>
        <taxon>Actinopterygii</taxon>
        <taxon>Neopterygii</taxon>
        <taxon>Teleostei</taxon>
        <taxon>Anguilliformes</taxon>
        <taxon>Synaphobranchidae</taxon>
        <taxon>Synaphobranchus</taxon>
    </lineage>
</organism>
<evidence type="ECO:0000313" key="2">
    <source>
        <dbReference type="EMBL" id="KAJ8348182.1"/>
    </source>
</evidence>
<feature type="compositionally biased region" description="Low complexity" evidence="1">
    <location>
        <begin position="219"/>
        <end position="229"/>
    </location>
</feature>
<feature type="compositionally biased region" description="Pro residues" evidence="1">
    <location>
        <begin position="84"/>
        <end position="97"/>
    </location>
</feature>
<evidence type="ECO:0000256" key="1">
    <source>
        <dbReference type="SAM" id="MobiDB-lite"/>
    </source>
</evidence>
<dbReference type="Proteomes" id="UP001152622">
    <property type="component" value="Chromosome 10"/>
</dbReference>
<name>A0A9Q1IQ16_SYNKA</name>
<reference evidence="2" key="1">
    <citation type="journal article" date="2023" name="Science">
        <title>Genome structures resolve the early diversification of teleost fishes.</title>
        <authorList>
            <person name="Parey E."/>
            <person name="Louis A."/>
            <person name="Montfort J."/>
            <person name="Bouchez O."/>
            <person name="Roques C."/>
            <person name="Iampietro C."/>
            <person name="Lluch J."/>
            <person name="Castinel A."/>
            <person name="Donnadieu C."/>
            <person name="Desvignes T."/>
            <person name="Floi Bucao C."/>
            <person name="Jouanno E."/>
            <person name="Wen M."/>
            <person name="Mejri S."/>
            <person name="Dirks R."/>
            <person name="Jansen H."/>
            <person name="Henkel C."/>
            <person name="Chen W.J."/>
            <person name="Zahm M."/>
            <person name="Cabau C."/>
            <person name="Klopp C."/>
            <person name="Thompson A.W."/>
            <person name="Robinson-Rechavi M."/>
            <person name="Braasch I."/>
            <person name="Lecointre G."/>
            <person name="Bobe J."/>
            <person name="Postlethwait J.H."/>
            <person name="Berthelot C."/>
            <person name="Roest Crollius H."/>
            <person name="Guiguen Y."/>
        </authorList>
    </citation>
    <scope>NUCLEOTIDE SEQUENCE</scope>
    <source>
        <strain evidence="2">WJC10195</strain>
    </source>
</reference>
<feature type="region of interest" description="Disordered" evidence="1">
    <location>
        <begin position="189"/>
        <end position="229"/>
    </location>
</feature>
<feature type="non-terminal residue" evidence="2">
    <location>
        <position position="278"/>
    </location>
</feature>